<name>A0A9P9W839_9PEZI</name>
<evidence type="ECO:0000313" key="2">
    <source>
        <dbReference type="EMBL" id="KAI1849015.1"/>
    </source>
</evidence>
<protein>
    <submittedName>
        <fullName evidence="2">Uncharacterized protein</fullName>
    </submittedName>
</protein>
<dbReference type="AlphaFoldDB" id="A0A9P9W839"/>
<sequence length="268" mass="30026">MYPSFDDWFCVIDSSSRHTQEPDNDAIYLDICGSFSSLSSSQSAEEIVTDMTAVESCSMDAPVEFTLLEDVDATLAKSGPDSQTVLVPNEAEYHALLNPLNMDKACHADNASSQLPTNMKRKSHHCSQTPRKRRKNVAARNMEVVSSRAVSVIHDSEVNLRLERGIVNIHGEHVTAIWDRRSKEWVAETKKDIWKSDDATHFDWSAVIVRVDGDGDAITLQYQTGFWVGVDHIIGAKIAVPEDFIGEMFENRQHSVLVPWRETYLSSG</sequence>
<keyword evidence="3" id="KW-1185">Reference proteome</keyword>
<reference evidence="2" key="1">
    <citation type="submission" date="2021-03" db="EMBL/GenBank/DDBJ databases">
        <title>Revisited historic fungal species revealed as producer of novel bioactive compounds through whole genome sequencing and comparative genomics.</title>
        <authorList>
            <person name="Vignolle G.A."/>
            <person name="Hochenegger N."/>
            <person name="Mach R.L."/>
            <person name="Mach-Aigner A.R."/>
            <person name="Javad Rahimi M."/>
            <person name="Salim K.A."/>
            <person name="Chan C.M."/>
            <person name="Lim L.B.L."/>
            <person name="Cai F."/>
            <person name="Druzhinina I.S."/>
            <person name="U'Ren J.M."/>
            <person name="Derntl C."/>
        </authorList>
    </citation>
    <scope>NUCLEOTIDE SEQUENCE</scope>
    <source>
        <strain evidence="2">TUCIM 5799</strain>
    </source>
</reference>
<proteinExistence type="predicted"/>
<comment type="caution">
    <text evidence="2">The sequence shown here is derived from an EMBL/GenBank/DDBJ whole genome shotgun (WGS) entry which is preliminary data.</text>
</comment>
<gene>
    <name evidence="2" type="ORF">JX265_013712</name>
</gene>
<evidence type="ECO:0000313" key="3">
    <source>
        <dbReference type="Proteomes" id="UP000829685"/>
    </source>
</evidence>
<accession>A0A9P9W839</accession>
<evidence type="ECO:0000256" key="1">
    <source>
        <dbReference type="SAM" id="MobiDB-lite"/>
    </source>
</evidence>
<dbReference type="EMBL" id="JAFIMR010000080">
    <property type="protein sequence ID" value="KAI1849015.1"/>
    <property type="molecule type" value="Genomic_DNA"/>
</dbReference>
<dbReference type="Proteomes" id="UP000829685">
    <property type="component" value="Unassembled WGS sequence"/>
</dbReference>
<feature type="compositionally biased region" description="Basic residues" evidence="1">
    <location>
        <begin position="119"/>
        <end position="135"/>
    </location>
</feature>
<feature type="region of interest" description="Disordered" evidence="1">
    <location>
        <begin position="114"/>
        <end position="135"/>
    </location>
</feature>
<organism evidence="2 3">
    <name type="scientific">Neoarthrinium moseri</name>
    <dbReference type="NCBI Taxonomy" id="1658444"/>
    <lineage>
        <taxon>Eukaryota</taxon>
        <taxon>Fungi</taxon>
        <taxon>Dikarya</taxon>
        <taxon>Ascomycota</taxon>
        <taxon>Pezizomycotina</taxon>
        <taxon>Sordariomycetes</taxon>
        <taxon>Xylariomycetidae</taxon>
        <taxon>Amphisphaeriales</taxon>
        <taxon>Apiosporaceae</taxon>
        <taxon>Neoarthrinium</taxon>
    </lineage>
</organism>